<dbReference type="Gene3D" id="2.40.128.20">
    <property type="match status" value="1"/>
</dbReference>
<dbReference type="GO" id="GO:0062213">
    <property type="term" value="F:peroxynitrite isomerase activity"/>
    <property type="evidence" value="ECO:0007669"/>
    <property type="project" value="UniProtKB-UniRule"/>
</dbReference>
<comment type="domain">
    <text evidence="1">Forms a 10-stranded antiparallel beta-barrel structure able to accommodate a hydrophobic ligand in its interior. In fact, this fold hosts the heme group, which is located in a wide surface cleft.</text>
</comment>
<comment type="cofactor">
    <cofactor evidence="1">
        <name>heme b</name>
        <dbReference type="ChEBI" id="CHEBI:60344"/>
    </cofactor>
    <text evidence="1">Binds 1 heme b group per subunit, that coordinates a highly solvent-exposed Fe(III) atom.</text>
</comment>
<feature type="binding site" description="axial binding residue" evidence="1">
    <location>
        <position position="156"/>
    </location>
    <ligand>
        <name>heme b</name>
        <dbReference type="ChEBI" id="CHEBI:60344"/>
    </ligand>
    <ligandPart>
        <name>Fe</name>
        <dbReference type="ChEBI" id="CHEBI:18248"/>
    </ligandPart>
</feature>
<keyword evidence="1" id="KW-0413">Isomerase</keyword>
<dbReference type="PANTHER" id="PTHR15854">
    <property type="entry name" value="THAP4 PROTEIN"/>
    <property type="match status" value="1"/>
</dbReference>
<dbReference type="AlphaFoldDB" id="A0A4R0JH27"/>
<protein>
    <recommendedName>
        <fullName evidence="1">Peroxynitrite isomerase</fullName>
        <ecNumber evidence="1">5.99.-.-</ecNumber>
    </recommendedName>
    <alternativeName>
        <fullName evidence="1">Ferric nitrobindin</fullName>
        <shortName evidence="1">Nb(III)</shortName>
    </alternativeName>
</protein>
<dbReference type="HAMAP" id="MF_01297">
    <property type="entry name" value="nitrobindin"/>
    <property type="match status" value="1"/>
</dbReference>
<dbReference type="InterPro" id="IPR012674">
    <property type="entry name" value="Calycin"/>
</dbReference>
<keyword evidence="4" id="KW-1185">Reference proteome</keyword>
<comment type="caution">
    <text evidence="3">The sequence shown here is derived from an EMBL/GenBank/DDBJ whole genome shotgun (WGS) entry which is preliminary data.</text>
</comment>
<comment type="function">
    <text evidence="1">Heme-binding protein able to scavenge peroxynitrite and to protect free L-tyrosine against peroxynitrite-mediated nitration, by acting as a peroxynitrite isomerase that converts peroxynitrite to nitrate. Therefore, this protein likely plays a role in peroxynitrite sensing and in the detoxification of reactive nitrogen and oxygen species (RNS and ROS, respectively). Is able to bind nitric oxide (NO) in vitro, but may act as a sensor of peroxynitrite levels in vivo.</text>
</comment>
<organism evidence="3 4">
    <name type="scientific">Kribbella capetownensis</name>
    <dbReference type="NCBI Taxonomy" id="1572659"/>
    <lineage>
        <taxon>Bacteria</taxon>
        <taxon>Bacillati</taxon>
        <taxon>Actinomycetota</taxon>
        <taxon>Actinomycetes</taxon>
        <taxon>Propionibacteriales</taxon>
        <taxon>Kribbellaceae</taxon>
        <taxon>Kribbella</taxon>
    </lineage>
</organism>
<dbReference type="CDD" id="cd07828">
    <property type="entry name" value="lipocalin_heme-bd-THAP4-like"/>
    <property type="match status" value="1"/>
</dbReference>
<comment type="similarity">
    <text evidence="1">Belongs to the nitrobindin family.</text>
</comment>
<keyword evidence="1" id="KW-0349">Heme</keyword>
<proteinExistence type="inferred from homology"/>
<comment type="pathway">
    <text evidence="1">Nitrogen metabolism.</text>
</comment>
<dbReference type="Pfam" id="PF08768">
    <property type="entry name" value="THAP4_heme-bd"/>
    <property type="match status" value="1"/>
</dbReference>
<dbReference type="InterPro" id="IPR014878">
    <property type="entry name" value="THAP4-like_heme-bd"/>
</dbReference>
<evidence type="ECO:0000313" key="3">
    <source>
        <dbReference type="EMBL" id="TCC43908.1"/>
    </source>
</evidence>
<dbReference type="RefSeq" id="WP_131518399.1">
    <property type="nucleotide sequence ID" value="NZ_SJKD01000011.1"/>
</dbReference>
<accession>A0A4R0JH27</accession>
<feature type="domain" description="THAP4-like heme-binding" evidence="2">
    <location>
        <begin position="13"/>
        <end position="163"/>
    </location>
</feature>
<dbReference type="PANTHER" id="PTHR15854:SF4">
    <property type="entry name" value="PEROXYNITRITE ISOMERASE THAP4"/>
    <property type="match status" value="1"/>
</dbReference>
<evidence type="ECO:0000256" key="1">
    <source>
        <dbReference type="HAMAP-Rule" id="MF_01297"/>
    </source>
</evidence>
<gene>
    <name evidence="3" type="ORF">E0H75_37115</name>
</gene>
<dbReference type="InterPro" id="IPR045165">
    <property type="entry name" value="Nitrobindin"/>
</dbReference>
<sequence>MAFELPQDLHPDLIPLAWLLGRWEGRGHGDYPTIEKFEFGQQIDFSHNGKPYLHYVSQTYVVGEDGTKERPLAVETGFWRPQPDNKVEVILAHPTGFAEIWYGDIDGAKIELETDVIARTVSAKEVTAGHRLYGLVKGELLWAYDMAAEGQPLQPHLWATLVRSS</sequence>
<dbReference type="Proteomes" id="UP000293342">
    <property type="component" value="Unassembled WGS sequence"/>
</dbReference>
<dbReference type="OrthoDB" id="4804006at2"/>
<feature type="binding site" evidence="1">
    <location>
        <position position="33"/>
    </location>
    <ligand>
        <name>heme b</name>
        <dbReference type="ChEBI" id="CHEBI:60344"/>
    </ligand>
</feature>
<dbReference type="GO" id="GO:0046872">
    <property type="term" value="F:metal ion binding"/>
    <property type="evidence" value="ECO:0007669"/>
    <property type="project" value="UniProtKB-KW"/>
</dbReference>
<feature type="short sequence motif" description="GXWXGXG" evidence="1">
    <location>
        <begin position="21"/>
        <end position="27"/>
    </location>
</feature>
<evidence type="ECO:0000313" key="4">
    <source>
        <dbReference type="Proteomes" id="UP000293342"/>
    </source>
</evidence>
<dbReference type="SUPFAM" id="SSF50814">
    <property type="entry name" value="Lipocalins"/>
    <property type="match status" value="1"/>
</dbReference>
<reference evidence="3 4" key="1">
    <citation type="submission" date="2019-02" db="EMBL/GenBank/DDBJ databases">
        <title>Kribbella capetownensis sp. nov. and Kribbella speibonae sp. nov., isolated from soil.</title>
        <authorList>
            <person name="Curtis S.M."/>
            <person name="Norton I."/>
            <person name="Everest G.J."/>
            <person name="Meyers P.R."/>
        </authorList>
    </citation>
    <scope>NUCLEOTIDE SEQUENCE [LARGE SCALE GENOMIC DNA]</scope>
    <source>
        <strain evidence="3 4">YM53</strain>
    </source>
</reference>
<dbReference type="EMBL" id="SJKD01000011">
    <property type="protein sequence ID" value="TCC43908.1"/>
    <property type="molecule type" value="Genomic_DNA"/>
</dbReference>
<keyword evidence="1" id="KW-0408">Iron</keyword>
<feature type="binding site" evidence="1">
    <location>
        <position position="124"/>
    </location>
    <ligand>
        <name>heme b</name>
        <dbReference type="ChEBI" id="CHEBI:60344"/>
    </ligand>
</feature>
<dbReference type="InterPro" id="IPR022939">
    <property type="entry name" value="Nb(III)_bact/plant"/>
</dbReference>
<comment type="catalytic activity">
    <reaction evidence="1">
        <text>peroxynitrite = nitrate</text>
        <dbReference type="Rhea" id="RHEA:63116"/>
        <dbReference type="ChEBI" id="CHEBI:17632"/>
        <dbReference type="ChEBI" id="CHEBI:25941"/>
    </reaction>
</comment>
<dbReference type="GO" id="GO:0020037">
    <property type="term" value="F:heme binding"/>
    <property type="evidence" value="ECO:0007669"/>
    <property type="project" value="UniProtKB-UniRule"/>
</dbReference>
<name>A0A4R0JH27_9ACTN</name>
<dbReference type="EC" id="5.99.-.-" evidence="1"/>
<keyword evidence="1" id="KW-0479">Metal-binding</keyword>
<evidence type="ECO:0000259" key="2">
    <source>
        <dbReference type="Pfam" id="PF08768"/>
    </source>
</evidence>